<evidence type="ECO:0000313" key="3">
    <source>
        <dbReference type="Proteomes" id="UP000320547"/>
    </source>
</evidence>
<dbReference type="AlphaFoldDB" id="A0A562UU13"/>
<dbReference type="Proteomes" id="UP000320547">
    <property type="component" value="Unassembled WGS sequence"/>
</dbReference>
<evidence type="ECO:0000256" key="1">
    <source>
        <dbReference type="SAM" id="Phobius"/>
    </source>
</evidence>
<keyword evidence="1" id="KW-0812">Transmembrane</keyword>
<keyword evidence="1" id="KW-1133">Transmembrane helix</keyword>
<accession>A0A562UU13</accession>
<reference evidence="2 3" key="1">
    <citation type="submission" date="2019-07" db="EMBL/GenBank/DDBJ databases">
        <title>Genomic Encyclopedia of Archaeal and Bacterial Type Strains, Phase II (KMG-II): from individual species to whole genera.</title>
        <authorList>
            <person name="Goeker M."/>
        </authorList>
    </citation>
    <scope>NUCLEOTIDE SEQUENCE [LARGE SCALE GENOMIC DNA]</scope>
    <source>
        <strain evidence="2 3">ATCC BAA-2084</strain>
    </source>
</reference>
<sequence>MALVLRALLFVGGLFFVLMGIGFLLDPVGSGADFGIAPQGTLGLASMRADMTAFFVVAGGCMIWGGWARKGDPLLVTAALMAIAIIGRLYTLILNGPHDDWFVPIIVEAVTVILALLGSRMLPHTALIPEESD</sequence>
<organism evidence="2 3">
    <name type="scientific">Altererythrobacter ishigakiensis</name>
    <dbReference type="NCBI Taxonomy" id="476157"/>
    <lineage>
        <taxon>Bacteria</taxon>
        <taxon>Pseudomonadati</taxon>
        <taxon>Pseudomonadota</taxon>
        <taxon>Alphaproteobacteria</taxon>
        <taxon>Sphingomonadales</taxon>
        <taxon>Erythrobacteraceae</taxon>
        <taxon>Altererythrobacter</taxon>
    </lineage>
</organism>
<dbReference type="Pfam" id="PF14248">
    <property type="entry name" value="DUF4345"/>
    <property type="match status" value="1"/>
</dbReference>
<evidence type="ECO:0000313" key="2">
    <source>
        <dbReference type="EMBL" id="TWJ09124.1"/>
    </source>
</evidence>
<feature type="transmembrane region" description="Helical" evidence="1">
    <location>
        <begin position="7"/>
        <end position="25"/>
    </location>
</feature>
<dbReference type="STRING" id="476157.GCA_001663155_02605"/>
<proteinExistence type="predicted"/>
<dbReference type="OrthoDB" id="5875348at2"/>
<feature type="transmembrane region" description="Helical" evidence="1">
    <location>
        <begin position="74"/>
        <end position="95"/>
    </location>
</feature>
<dbReference type="RefSeq" id="WP_067602055.1">
    <property type="nucleotide sequence ID" value="NZ_CP015963.1"/>
</dbReference>
<keyword evidence="3" id="KW-1185">Reference proteome</keyword>
<dbReference type="InterPro" id="IPR025597">
    <property type="entry name" value="DUF4345"/>
</dbReference>
<gene>
    <name evidence="2" type="ORF">JN10_0748</name>
</gene>
<protein>
    <submittedName>
        <fullName evidence="2">Uncharacterized protein DUF4345</fullName>
    </submittedName>
</protein>
<feature type="transmembrane region" description="Helical" evidence="1">
    <location>
        <begin position="45"/>
        <end position="67"/>
    </location>
</feature>
<comment type="caution">
    <text evidence="2">The sequence shown here is derived from an EMBL/GenBank/DDBJ whole genome shotgun (WGS) entry which is preliminary data.</text>
</comment>
<keyword evidence="1" id="KW-0472">Membrane</keyword>
<dbReference type="EMBL" id="VLLK01000001">
    <property type="protein sequence ID" value="TWJ09124.1"/>
    <property type="molecule type" value="Genomic_DNA"/>
</dbReference>
<feature type="transmembrane region" description="Helical" evidence="1">
    <location>
        <begin position="101"/>
        <end position="118"/>
    </location>
</feature>
<name>A0A562UU13_9SPHN</name>